<evidence type="ECO:0000259" key="13">
    <source>
        <dbReference type="Pfam" id="PF07715"/>
    </source>
</evidence>
<proteinExistence type="inferred from homology"/>
<comment type="caution">
    <text evidence="14">The sequence shown here is derived from an EMBL/GenBank/DDBJ whole genome shotgun (WGS) entry which is preliminary data.</text>
</comment>
<keyword evidence="3 10" id="KW-1134">Transmembrane beta strand</keyword>
<feature type="domain" description="TonB-dependent receptor plug" evidence="13">
    <location>
        <begin position="41"/>
        <end position="148"/>
    </location>
</feature>
<feature type="domain" description="TonB-dependent receptor-like beta-barrel" evidence="12">
    <location>
        <begin position="168"/>
        <end position="593"/>
    </location>
</feature>
<evidence type="ECO:0000259" key="12">
    <source>
        <dbReference type="Pfam" id="PF00593"/>
    </source>
</evidence>
<evidence type="ECO:0000256" key="7">
    <source>
        <dbReference type="ARBA" id="ARBA00023077"/>
    </source>
</evidence>
<keyword evidence="15" id="KW-1185">Reference proteome</keyword>
<keyword evidence="4 10" id="KW-0812">Transmembrane</keyword>
<name>A0ABU9IES6_9SPHN</name>
<evidence type="ECO:0000256" key="11">
    <source>
        <dbReference type="RuleBase" id="RU003357"/>
    </source>
</evidence>
<dbReference type="SUPFAM" id="SSF56935">
    <property type="entry name" value="Porins"/>
    <property type="match status" value="1"/>
</dbReference>
<reference evidence="14 15" key="1">
    <citation type="submission" date="2024-04" db="EMBL/GenBank/DDBJ databases">
        <title>Aurantiacibacter sp. DGU6 16S ribosomal RNA gene Genome sequencing and assembly.</title>
        <authorList>
            <person name="Park S."/>
        </authorList>
    </citation>
    <scope>NUCLEOTIDE SEQUENCE [LARGE SCALE GENOMIC DNA]</scope>
    <source>
        <strain evidence="14 15">DGU6</strain>
    </source>
</reference>
<protein>
    <submittedName>
        <fullName evidence="14">TonB-dependent receptor</fullName>
    </submittedName>
</protein>
<keyword evidence="9 10" id="KW-0998">Cell outer membrane</keyword>
<dbReference type="Gene3D" id="2.170.130.10">
    <property type="entry name" value="TonB-dependent receptor, plug domain"/>
    <property type="match status" value="1"/>
</dbReference>
<evidence type="ECO:0000256" key="8">
    <source>
        <dbReference type="ARBA" id="ARBA00023136"/>
    </source>
</evidence>
<keyword evidence="14" id="KW-0675">Receptor</keyword>
<dbReference type="InterPro" id="IPR039426">
    <property type="entry name" value="TonB-dep_rcpt-like"/>
</dbReference>
<dbReference type="Pfam" id="PF07715">
    <property type="entry name" value="Plug"/>
    <property type="match status" value="1"/>
</dbReference>
<evidence type="ECO:0000256" key="6">
    <source>
        <dbReference type="ARBA" id="ARBA00023065"/>
    </source>
</evidence>
<organism evidence="14 15">
    <name type="scientific">Aurantiacibacter gilvus</name>
    <dbReference type="NCBI Taxonomy" id="3139141"/>
    <lineage>
        <taxon>Bacteria</taxon>
        <taxon>Pseudomonadati</taxon>
        <taxon>Pseudomonadota</taxon>
        <taxon>Alphaproteobacteria</taxon>
        <taxon>Sphingomonadales</taxon>
        <taxon>Erythrobacteraceae</taxon>
        <taxon>Aurantiacibacter</taxon>
    </lineage>
</organism>
<dbReference type="Pfam" id="PF00593">
    <property type="entry name" value="TonB_dep_Rec_b-barrel"/>
    <property type="match status" value="1"/>
</dbReference>
<evidence type="ECO:0000313" key="15">
    <source>
        <dbReference type="Proteomes" id="UP001497045"/>
    </source>
</evidence>
<sequence length="619" mass="66380">MTTPALAQDCEPDCEPNVTADYRTPEETITVTATGTRGDVSASGQAITVIGEDEIEAVQGADLTRVLERAPGVAVTRNGGPGSFTAVRLRGSEAEQVLAVLDDVRLADVAAPSGGFDFGTLLALDLDKLEVLRSSNSTIWGSDAIGGVVVASTRAEGGLRGSAEYGARDTVSGMVSGGVSDPDTGFLGLSGTWFSTDGISAAEGGTEDDGFEQWALNGHARFYFNDRFEVFARARYAEGDLDIDGFPAPDFILADTLETQQTRQLTGTTGAVYDAEALFLAVAYSFADTDRDNLDGSGAETFTSEGRSDRLSLRGEWRPFGPFLLHFGAENEWTSYQTLFDAGEDTRIFGAYAQGGIEWRGINAHLGARVDHHADFGTEVSFGADAAYEVAPDWRLRASVGEGFKAPSLFQLHSDYGNLSLEPETSTSFDLGLAYGERSLSDTAVYGAVTLFRRDSANQIAFVSCFGQTTGICIDRPFGTYDNVARTRAQGVEAELWARPQHNVRLGALYALTDSEDRSTGLGLARRPRHAATFTAEVRPLAEVMLAADLRIVSHSFDDAFETVRLDGYSLLTLRGSWDVAEGVQLFGRVENVWHEDYQTAAGYATAGRSAFVGARLAL</sequence>
<evidence type="ECO:0000256" key="1">
    <source>
        <dbReference type="ARBA" id="ARBA00004571"/>
    </source>
</evidence>
<dbReference type="PANTHER" id="PTHR30069">
    <property type="entry name" value="TONB-DEPENDENT OUTER MEMBRANE RECEPTOR"/>
    <property type="match status" value="1"/>
</dbReference>
<evidence type="ECO:0000256" key="10">
    <source>
        <dbReference type="PROSITE-ProRule" id="PRU01360"/>
    </source>
</evidence>
<keyword evidence="2 10" id="KW-0813">Transport</keyword>
<dbReference type="RefSeq" id="WP_341673190.1">
    <property type="nucleotide sequence ID" value="NZ_JBBYHV010000001.1"/>
</dbReference>
<dbReference type="InterPro" id="IPR037066">
    <property type="entry name" value="Plug_dom_sf"/>
</dbReference>
<gene>
    <name evidence="14" type="ORF">AAEO60_08340</name>
</gene>
<keyword evidence="7 11" id="KW-0798">TonB box</keyword>
<dbReference type="CDD" id="cd01347">
    <property type="entry name" value="ligand_gated_channel"/>
    <property type="match status" value="1"/>
</dbReference>
<evidence type="ECO:0000256" key="5">
    <source>
        <dbReference type="ARBA" id="ARBA00022729"/>
    </source>
</evidence>
<comment type="subcellular location">
    <subcellularLocation>
        <location evidence="1 10">Cell outer membrane</location>
        <topology evidence="1 10">Multi-pass membrane protein</topology>
    </subcellularLocation>
</comment>
<keyword evidence="8 10" id="KW-0472">Membrane</keyword>
<dbReference type="InterPro" id="IPR000531">
    <property type="entry name" value="Beta-barrel_TonB"/>
</dbReference>
<evidence type="ECO:0000256" key="9">
    <source>
        <dbReference type="ARBA" id="ARBA00023237"/>
    </source>
</evidence>
<dbReference type="EMBL" id="JBBYHV010000001">
    <property type="protein sequence ID" value="MEL1250677.1"/>
    <property type="molecule type" value="Genomic_DNA"/>
</dbReference>
<evidence type="ECO:0000256" key="4">
    <source>
        <dbReference type="ARBA" id="ARBA00022692"/>
    </source>
</evidence>
<keyword evidence="6" id="KW-0406">Ion transport</keyword>
<evidence type="ECO:0000256" key="3">
    <source>
        <dbReference type="ARBA" id="ARBA00022452"/>
    </source>
</evidence>
<dbReference type="PROSITE" id="PS52016">
    <property type="entry name" value="TONB_DEPENDENT_REC_3"/>
    <property type="match status" value="1"/>
</dbReference>
<evidence type="ECO:0000256" key="2">
    <source>
        <dbReference type="ARBA" id="ARBA00022448"/>
    </source>
</evidence>
<comment type="similarity">
    <text evidence="10 11">Belongs to the TonB-dependent receptor family.</text>
</comment>
<dbReference type="InterPro" id="IPR036942">
    <property type="entry name" value="Beta-barrel_TonB_sf"/>
</dbReference>
<dbReference type="Proteomes" id="UP001497045">
    <property type="component" value="Unassembled WGS sequence"/>
</dbReference>
<dbReference type="Gene3D" id="2.40.170.20">
    <property type="entry name" value="TonB-dependent receptor, beta-barrel domain"/>
    <property type="match status" value="1"/>
</dbReference>
<accession>A0ABU9IES6</accession>
<dbReference type="PANTHER" id="PTHR30069:SF53">
    <property type="entry name" value="COLICIN I RECEPTOR-RELATED"/>
    <property type="match status" value="1"/>
</dbReference>
<evidence type="ECO:0000313" key="14">
    <source>
        <dbReference type="EMBL" id="MEL1250677.1"/>
    </source>
</evidence>
<keyword evidence="5" id="KW-0732">Signal</keyword>
<dbReference type="InterPro" id="IPR012910">
    <property type="entry name" value="Plug_dom"/>
</dbReference>